<reference evidence="1" key="1">
    <citation type="submission" date="2023-11" db="EMBL/GenBank/DDBJ databases">
        <authorList>
            <person name="De Vega J J."/>
            <person name="De Vega J J."/>
        </authorList>
    </citation>
    <scope>NUCLEOTIDE SEQUENCE</scope>
</reference>
<organism evidence="1 2">
    <name type="scientific">Mycena citricolor</name>
    <dbReference type="NCBI Taxonomy" id="2018698"/>
    <lineage>
        <taxon>Eukaryota</taxon>
        <taxon>Fungi</taxon>
        <taxon>Dikarya</taxon>
        <taxon>Basidiomycota</taxon>
        <taxon>Agaricomycotina</taxon>
        <taxon>Agaricomycetes</taxon>
        <taxon>Agaricomycetidae</taxon>
        <taxon>Agaricales</taxon>
        <taxon>Marasmiineae</taxon>
        <taxon>Mycenaceae</taxon>
        <taxon>Mycena</taxon>
    </lineage>
</organism>
<dbReference type="AlphaFoldDB" id="A0AAD2H147"/>
<name>A0AAD2H147_9AGAR</name>
<gene>
    <name evidence="1" type="ORF">MYCIT1_LOCUS10984</name>
</gene>
<comment type="caution">
    <text evidence="1">The sequence shown here is derived from an EMBL/GenBank/DDBJ whole genome shotgun (WGS) entry which is preliminary data.</text>
</comment>
<sequence>MDTEVINNTRRRRKTVHLYNTMHLRLSLSGATAEGRARDRTRDASGVGCRGRPVQFSLSLTRTIYNKGEESGCAT</sequence>
<evidence type="ECO:0000313" key="1">
    <source>
        <dbReference type="EMBL" id="CAK5268004.1"/>
    </source>
</evidence>
<accession>A0AAD2H147</accession>
<dbReference type="EMBL" id="CAVNYO010000136">
    <property type="protein sequence ID" value="CAK5268004.1"/>
    <property type="molecule type" value="Genomic_DNA"/>
</dbReference>
<proteinExistence type="predicted"/>
<protein>
    <submittedName>
        <fullName evidence="1">Uncharacterized protein</fullName>
    </submittedName>
</protein>
<dbReference type="Proteomes" id="UP001295794">
    <property type="component" value="Unassembled WGS sequence"/>
</dbReference>
<keyword evidence="2" id="KW-1185">Reference proteome</keyword>
<evidence type="ECO:0000313" key="2">
    <source>
        <dbReference type="Proteomes" id="UP001295794"/>
    </source>
</evidence>